<dbReference type="EMBL" id="CP096256">
    <property type="protein sequence ID" value="UPT92127.1"/>
    <property type="molecule type" value="Genomic_DNA"/>
</dbReference>
<dbReference type="Proteomes" id="UP000551709">
    <property type="component" value="Chromosome"/>
</dbReference>
<evidence type="ECO:0000256" key="1">
    <source>
        <dbReference type="ARBA" id="ARBA00022829"/>
    </source>
</evidence>
<dbReference type="AlphaFoldDB" id="A0A8T5VMS5"/>
<name>A0A8T5VMS5_9BRAD</name>
<dbReference type="PANTHER" id="PTHR30349">
    <property type="entry name" value="PHAGE INTEGRASE-RELATED"/>
    <property type="match status" value="1"/>
</dbReference>
<evidence type="ECO:0000313" key="6">
    <source>
        <dbReference type="EMBL" id="UPT92127.1"/>
    </source>
</evidence>
<reference evidence="7" key="1">
    <citation type="journal article" date="2017" name="Syst. Appl. Microbiol.">
        <title>Soybeans inoculated with root zone soils of Canadian native legumes harbour diverse and novel Bradyrhizobium spp. that possess agricultural potential.</title>
        <authorList>
            <person name="Bromfield E.S.P."/>
            <person name="Cloutier S."/>
            <person name="Tambong J.T."/>
            <person name="Tran Thi T.V."/>
        </authorList>
    </citation>
    <scope>NUCLEOTIDE SEQUENCE</scope>
    <source>
        <strain evidence="7">1S5</strain>
    </source>
</reference>
<dbReference type="InterPro" id="IPR002104">
    <property type="entry name" value="Integrase_catalytic"/>
</dbReference>
<evidence type="ECO:0000259" key="4">
    <source>
        <dbReference type="PROSITE" id="PS51898"/>
    </source>
</evidence>
<feature type="domain" description="Tyr recombinase" evidence="4">
    <location>
        <begin position="97"/>
        <end position="295"/>
    </location>
</feature>
<dbReference type="GO" id="GO:0003677">
    <property type="term" value="F:DNA binding"/>
    <property type="evidence" value="ECO:0007669"/>
    <property type="project" value="InterPro"/>
</dbReference>
<evidence type="ECO:0000256" key="2">
    <source>
        <dbReference type="ARBA" id="ARBA00022908"/>
    </source>
</evidence>
<evidence type="ECO:0000313" key="7">
    <source>
        <dbReference type="EMBL" id="UPT92258.1"/>
    </source>
</evidence>
<dbReference type="SUPFAM" id="SSF56349">
    <property type="entry name" value="DNA breaking-rejoining enzymes"/>
    <property type="match status" value="1"/>
</dbReference>
<reference evidence="7" key="2">
    <citation type="submission" date="2022-04" db="EMBL/GenBank/DDBJ databases">
        <authorList>
            <person name="Bromfield E.S.P."/>
            <person name="Cloutier S."/>
        </authorList>
    </citation>
    <scope>NUCLEOTIDE SEQUENCE</scope>
    <source>
        <strain evidence="7">1S5</strain>
        <plasmid evidence="7">pBb1S5a</plasmid>
    </source>
</reference>
<sequence length="306" mass="34856">MLSEDADRYITLRRTLGYKLVKAERCLRAFARFAAGRDEAHIRTASVLAWLPTVARTPGARERRLTDLILFARFLHAEDPRHEIPRADFARNRQTRPIPYIYTADEIARILEAAGRLRRQKPNPLRHQLYVMLFGLIAATGLRISEAIALKLDDIGPDGVLHIRETKFRKSRLVPLHPTVIEALARYLEARRQRAGASDWLFPSVRHRALYSTTVNYTFRCVLRRAGIAPERSQQPRIHDLRHTFATRVLEQCGVERGAVARHFVALSTYLGHADIQNTYWYLQATPEMMADIASAAEMLVGGSVA</sequence>
<geneLocation type="plasmid" evidence="7 8">
    <name>pBb1S5a</name>
</geneLocation>
<dbReference type="Proteomes" id="UP000551709">
    <property type="component" value="Plasmid pBb1S5a"/>
</dbReference>
<dbReference type="GO" id="GO:0015074">
    <property type="term" value="P:DNA integration"/>
    <property type="evidence" value="ECO:0007669"/>
    <property type="project" value="UniProtKB-KW"/>
</dbReference>
<accession>A0A8T5VMS5</accession>
<keyword evidence="3" id="KW-0233">DNA recombination</keyword>
<dbReference type="InterPro" id="IPR011010">
    <property type="entry name" value="DNA_brk_join_enz"/>
</dbReference>
<dbReference type="GO" id="GO:0006310">
    <property type="term" value="P:DNA recombination"/>
    <property type="evidence" value="ECO:0007669"/>
    <property type="project" value="UniProtKB-KW"/>
</dbReference>
<evidence type="ECO:0000256" key="3">
    <source>
        <dbReference type="ARBA" id="ARBA00023172"/>
    </source>
</evidence>
<gene>
    <name evidence="5" type="ORF">HAP41_0000013180</name>
    <name evidence="7" type="ORF">HAP41_0000047715</name>
    <name evidence="6" type="ORF">HAP41_0000048510</name>
</gene>
<dbReference type="RefSeq" id="WP_166101298.1">
    <property type="nucleotide sequence ID" value="NZ_CP096255.1"/>
</dbReference>
<organism evidence="7 8">
    <name type="scientific">Bradyrhizobium barranii subsp. apii</name>
    <dbReference type="NCBI Taxonomy" id="2819348"/>
    <lineage>
        <taxon>Bacteria</taxon>
        <taxon>Pseudomonadati</taxon>
        <taxon>Pseudomonadota</taxon>
        <taxon>Alphaproteobacteria</taxon>
        <taxon>Hyphomicrobiales</taxon>
        <taxon>Nitrobacteraceae</taxon>
        <taxon>Bradyrhizobium</taxon>
        <taxon>Bradyrhizobium barranii</taxon>
    </lineage>
</organism>
<dbReference type="Gene3D" id="1.10.443.10">
    <property type="entry name" value="Intergrase catalytic core"/>
    <property type="match status" value="1"/>
</dbReference>
<protein>
    <submittedName>
        <fullName evidence="7">Tyrosine-type recombinase/integrase</fullName>
    </submittedName>
</protein>
<evidence type="ECO:0000313" key="5">
    <source>
        <dbReference type="EMBL" id="UPT89832.1"/>
    </source>
</evidence>
<evidence type="ECO:0000313" key="8">
    <source>
        <dbReference type="Proteomes" id="UP000551709"/>
    </source>
</evidence>
<keyword evidence="7" id="KW-0614">Plasmid</keyword>
<proteinExistence type="predicted"/>
<dbReference type="PROSITE" id="PS51898">
    <property type="entry name" value="TYR_RECOMBINASE"/>
    <property type="match status" value="1"/>
</dbReference>
<dbReference type="PANTHER" id="PTHR30349:SF81">
    <property type="entry name" value="TYROSINE RECOMBINASE XERC"/>
    <property type="match status" value="1"/>
</dbReference>
<keyword evidence="1" id="KW-0159">Chromosome partition</keyword>
<dbReference type="Pfam" id="PF00589">
    <property type="entry name" value="Phage_integrase"/>
    <property type="match status" value="1"/>
</dbReference>
<dbReference type="InterPro" id="IPR013762">
    <property type="entry name" value="Integrase-like_cat_sf"/>
</dbReference>
<dbReference type="InterPro" id="IPR050090">
    <property type="entry name" value="Tyrosine_recombinase_XerCD"/>
</dbReference>
<dbReference type="EMBL" id="CP096255">
    <property type="protein sequence ID" value="UPT89832.1"/>
    <property type="molecule type" value="Genomic_DNA"/>
</dbReference>
<keyword evidence="2" id="KW-0229">DNA integration</keyword>
<dbReference type="GO" id="GO:0007059">
    <property type="term" value="P:chromosome segregation"/>
    <property type="evidence" value="ECO:0007669"/>
    <property type="project" value="UniProtKB-KW"/>
</dbReference>
<dbReference type="EMBL" id="CP096256">
    <property type="protein sequence ID" value="UPT92258.1"/>
    <property type="molecule type" value="Genomic_DNA"/>
</dbReference>